<dbReference type="PANTHER" id="PTHR43167">
    <property type="entry name" value="PUTATIVE (AFU_ORTHOLOGUE AFUA_6G01830)-RELATED"/>
    <property type="match status" value="1"/>
</dbReference>
<reference evidence="1" key="1">
    <citation type="journal article" date="2014" name="Front. Microbiol.">
        <title>High frequency of phylogenetically diverse reductive dehalogenase-homologous genes in deep subseafloor sedimentary metagenomes.</title>
        <authorList>
            <person name="Kawai M."/>
            <person name="Futagami T."/>
            <person name="Toyoda A."/>
            <person name="Takaki Y."/>
            <person name="Nishi S."/>
            <person name="Hori S."/>
            <person name="Arai W."/>
            <person name="Tsubouchi T."/>
            <person name="Morono Y."/>
            <person name="Uchiyama I."/>
            <person name="Ito T."/>
            <person name="Fujiyama A."/>
            <person name="Inagaki F."/>
            <person name="Takami H."/>
        </authorList>
    </citation>
    <scope>NUCLEOTIDE SEQUENCE</scope>
    <source>
        <strain evidence="1">Expedition CK06-06</strain>
    </source>
</reference>
<dbReference type="EMBL" id="BARW01036840">
    <property type="protein sequence ID" value="GAJ20955.1"/>
    <property type="molecule type" value="Genomic_DNA"/>
</dbReference>
<evidence type="ECO:0000313" key="1">
    <source>
        <dbReference type="EMBL" id="GAJ20955.1"/>
    </source>
</evidence>
<comment type="caution">
    <text evidence="1">The sequence shown here is derived from an EMBL/GenBank/DDBJ whole genome shotgun (WGS) entry which is preliminary data.</text>
</comment>
<dbReference type="PANTHER" id="PTHR43167:SF1">
    <property type="entry name" value="PUTATIVE (AFU_ORTHOLOGUE AFUA_6G01830)-RELATED"/>
    <property type="match status" value="1"/>
</dbReference>
<gene>
    <name evidence="1" type="ORF">S12H4_57068</name>
</gene>
<dbReference type="Pfam" id="PF13578">
    <property type="entry name" value="Methyltransf_24"/>
    <property type="match status" value="1"/>
</dbReference>
<dbReference type="AlphaFoldDB" id="X1W0X3"/>
<dbReference type="InterPro" id="IPR029063">
    <property type="entry name" value="SAM-dependent_MTases_sf"/>
</dbReference>
<sequence>MEIACANFKEAGLSEFIDLREGDLRQTLQDVGGPVDFMLVDVWEVALPALELVAPRLRPGAIVVCDNTAVDAAEYRDYFEFIYEPMNRFRTITTPFEGGFELSVRV</sequence>
<dbReference type="SUPFAM" id="SSF53335">
    <property type="entry name" value="S-adenosyl-L-methionine-dependent methyltransferases"/>
    <property type="match status" value="1"/>
</dbReference>
<organism evidence="1">
    <name type="scientific">marine sediment metagenome</name>
    <dbReference type="NCBI Taxonomy" id="412755"/>
    <lineage>
        <taxon>unclassified sequences</taxon>
        <taxon>metagenomes</taxon>
        <taxon>ecological metagenomes</taxon>
    </lineage>
</organism>
<evidence type="ECO:0008006" key="2">
    <source>
        <dbReference type="Google" id="ProtNLM"/>
    </source>
</evidence>
<protein>
    <recommendedName>
        <fullName evidence="2">O-methyltransferase domain-containing protein</fullName>
    </recommendedName>
</protein>
<accession>X1W0X3</accession>
<name>X1W0X3_9ZZZZ</name>
<dbReference type="Gene3D" id="3.40.50.150">
    <property type="entry name" value="Vaccinia Virus protein VP39"/>
    <property type="match status" value="1"/>
</dbReference>
<proteinExistence type="predicted"/>